<dbReference type="GO" id="GO:0052855">
    <property type="term" value="F:ADP-dependent NAD(P)H-hydrate dehydratase activity"/>
    <property type="evidence" value="ECO:0007669"/>
    <property type="project" value="UniProtKB-UniRule"/>
</dbReference>
<accession>A0A6J4HM98</accession>
<sequence>MPPLPSAEDDDADHPGTVGVDDALLRRWALPAADGAKSSRGTCLVVGGSALTPGAVMLAALAALRSGVGKVQVATTASAAAALAVAVPEALVVGLEEDAEGQIVPGSVDGLAESLAGATSVLVGPGCLDQAATHALLVRVAALFDEGTLVVDAKALPGLADDPGALRRQRGRAIVTPNAQELASLAGLDEVGDDDLADVGAGLAGKLGAVVAAKGADTWVAASEDRRWRVPGGGSGLSTAGSGDVLAGVVAGLAARADEPAQATVHAVHAHAEAGRRLAVRVGRFGFLARELLDEVPHVLDDLAP</sequence>
<evidence type="ECO:0000256" key="6">
    <source>
        <dbReference type="HAMAP-Rule" id="MF_01965"/>
    </source>
</evidence>
<feature type="binding site" evidence="6">
    <location>
        <position position="55"/>
    </location>
    <ligand>
        <name>(6S)-NADPHX</name>
        <dbReference type="ChEBI" id="CHEBI:64076"/>
    </ligand>
</feature>
<feature type="binding site" evidence="6">
    <location>
        <position position="243"/>
    </location>
    <ligand>
        <name>AMP</name>
        <dbReference type="ChEBI" id="CHEBI:456215"/>
    </ligand>
</feature>
<dbReference type="InterPro" id="IPR000631">
    <property type="entry name" value="CARKD"/>
</dbReference>
<proteinExistence type="inferred from homology"/>
<dbReference type="InterPro" id="IPR017953">
    <property type="entry name" value="Carbohydrate_kinase_pred_CS"/>
</dbReference>
<keyword evidence="3 6" id="KW-0521">NADP</keyword>
<name>A0A6J4HM98_9ACTN</name>
<feature type="domain" description="YjeF C-terminal" evidence="7">
    <location>
        <begin position="20"/>
        <end position="303"/>
    </location>
</feature>
<gene>
    <name evidence="6" type="primary">nnrD</name>
    <name evidence="8" type="ORF">AVDCRST_MAG76-922</name>
</gene>
<dbReference type="GO" id="GO:0110051">
    <property type="term" value="P:metabolite repair"/>
    <property type="evidence" value="ECO:0007669"/>
    <property type="project" value="TreeGrafter"/>
</dbReference>
<feature type="binding site" evidence="6">
    <location>
        <position position="244"/>
    </location>
    <ligand>
        <name>(6S)-NADPHX</name>
        <dbReference type="ChEBI" id="CHEBI:64076"/>
    </ligand>
</feature>
<keyword evidence="1 6" id="KW-0547">Nucleotide-binding</keyword>
<dbReference type="Gene3D" id="3.40.1190.20">
    <property type="match status" value="1"/>
</dbReference>
<dbReference type="PANTHER" id="PTHR12592">
    <property type="entry name" value="ATP-DEPENDENT (S)-NAD(P)H-HYDRATE DEHYDRATASE FAMILY MEMBER"/>
    <property type="match status" value="1"/>
</dbReference>
<comment type="similarity">
    <text evidence="6">Belongs to the NnrD/CARKD family.</text>
</comment>
<keyword evidence="2 6" id="KW-0067">ATP-binding</keyword>
<evidence type="ECO:0000259" key="7">
    <source>
        <dbReference type="PROSITE" id="PS51383"/>
    </source>
</evidence>
<dbReference type="GO" id="GO:0046496">
    <property type="term" value="P:nicotinamide nucleotide metabolic process"/>
    <property type="evidence" value="ECO:0007669"/>
    <property type="project" value="UniProtKB-UniRule"/>
</dbReference>
<reference evidence="8" key="1">
    <citation type="submission" date="2020-02" db="EMBL/GenBank/DDBJ databases">
        <authorList>
            <person name="Meier V. D."/>
        </authorList>
    </citation>
    <scope>NUCLEOTIDE SEQUENCE</scope>
    <source>
        <strain evidence="8">AVDCRST_MAG76</strain>
    </source>
</reference>
<comment type="caution">
    <text evidence="6">Lacks conserved residue(s) required for the propagation of feature annotation.</text>
</comment>
<dbReference type="AlphaFoldDB" id="A0A6J4HM98"/>
<dbReference type="PROSITE" id="PS51383">
    <property type="entry name" value="YJEF_C_3"/>
    <property type="match status" value="1"/>
</dbReference>
<dbReference type="EMBL" id="CADCSZ010000053">
    <property type="protein sequence ID" value="CAA9225248.1"/>
    <property type="molecule type" value="Genomic_DNA"/>
</dbReference>
<dbReference type="GO" id="GO:0005524">
    <property type="term" value="F:ATP binding"/>
    <property type="evidence" value="ECO:0007669"/>
    <property type="project" value="UniProtKB-KW"/>
</dbReference>
<keyword evidence="5 6" id="KW-0456">Lyase</keyword>
<dbReference type="SUPFAM" id="SSF53613">
    <property type="entry name" value="Ribokinase-like"/>
    <property type="match status" value="1"/>
</dbReference>
<evidence type="ECO:0000256" key="5">
    <source>
        <dbReference type="ARBA" id="ARBA00023239"/>
    </source>
</evidence>
<evidence type="ECO:0000256" key="2">
    <source>
        <dbReference type="ARBA" id="ARBA00022840"/>
    </source>
</evidence>
<evidence type="ECO:0000256" key="1">
    <source>
        <dbReference type="ARBA" id="ARBA00022741"/>
    </source>
</evidence>
<dbReference type="PROSITE" id="PS01050">
    <property type="entry name" value="YJEF_C_2"/>
    <property type="match status" value="1"/>
</dbReference>
<dbReference type="PANTHER" id="PTHR12592:SF0">
    <property type="entry name" value="ATP-DEPENDENT (S)-NAD(P)H-HYDRATE DEHYDRATASE"/>
    <property type="match status" value="1"/>
</dbReference>
<comment type="subunit">
    <text evidence="6">Homotetramer.</text>
</comment>
<feature type="binding site" evidence="6">
    <location>
        <begin position="214"/>
        <end position="218"/>
    </location>
    <ligand>
        <name>AMP</name>
        <dbReference type="ChEBI" id="CHEBI:456215"/>
    </ligand>
</feature>
<dbReference type="NCBIfam" id="TIGR00196">
    <property type="entry name" value="yjeF_cterm"/>
    <property type="match status" value="1"/>
</dbReference>
<evidence type="ECO:0000313" key="8">
    <source>
        <dbReference type="EMBL" id="CAA9225248.1"/>
    </source>
</evidence>
<dbReference type="InterPro" id="IPR029056">
    <property type="entry name" value="Ribokinase-like"/>
</dbReference>
<evidence type="ECO:0000256" key="4">
    <source>
        <dbReference type="ARBA" id="ARBA00023027"/>
    </source>
</evidence>
<dbReference type="HAMAP" id="MF_01965">
    <property type="entry name" value="NADHX_dehydratase"/>
    <property type="match status" value="1"/>
</dbReference>
<feature type="binding site" evidence="6">
    <location>
        <position position="126"/>
    </location>
    <ligand>
        <name>(6S)-NADPHX</name>
        <dbReference type="ChEBI" id="CHEBI:64076"/>
    </ligand>
</feature>
<evidence type="ECO:0000256" key="3">
    <source>
        <dbReference type="ARBA" id="ARBA00022857"/>
    </source>
</evidence>
<comment type="catalytic activity">
    <reaction evidence="6">
        <text>(6S)-NADPHX + ADP = AMP + phosphate + NADPH + H(+)</text>
        <dbReference type="Rhea" id="RHEA:32235"/>
        <dbReference type="ChEBI" id="CHEBI:15378"/>
        <dbReference type="ChEBI" id="CHEBI:43474"/>
        <dbReference type="ChEBI" id="CHEBI:57783"/>
        <dbReference type="ChEBI" id="CHEBI:64076"/>
        <dbReference type="ChEBI" id="CHEBI:456215"/>
        <dbReference type="ChEBI" id="CHEBI:456216"/>
        <dbReference type="EC" id="4.2.1.136"/>
    </reaction>
</comment>
<comment type="catalytic activity">
    <reaction evidence="6">
        <text>(6S)-NADHX + ADP = AMP + phosphate + NADH + H(+)</text>
        <dbReference type="Rhea" id="RHEA:32223"/>
        <dbReference type="ChEBI" id="CHEBI:15378"/>
        <dbReference type="ChEBI" id="CHEBI:43474"/>
        <dbReference type="ChEBI" id="CHEBI:57945"/>
        <dbReference type="ChEBI" id="CHEBI:64074"/>
        <dbReference type="ChEBI" id="CHEBI:456215"/>
        <dbReference type="ChEBI" id="CHEBI:456216"/>
        <dbReference type="EC" id="4.2.1.136"/>
    </reaction>
</comment>
<dbReference type="CDD" id="cd01171">
    <property type="entry name" value="YXKO-related"/>
    <property type="match status" value="1"/>
</dbReference>
<dbReference type="GO" id="GO:0052856">
    <property type="term" value="F:NAD(P)HX epimerase activity"/>
    <property type="evidence" value="ECO:0007669"/>
    <property type="project" value="TreeGrafter"/>
</dbReference>
<dbReference type="EC" id="4.2.1.136" evidence="6"/>
<keyword evidence="4 6" id="KW-0520">NAD</keyword>
<protein>
    <recommendedName>
        <fullName evidence="6">ADP-dependent (S)-NAD(P)H-hydrate dehydratase</fullName>
        <ecNumber evidence="6">4.2.1.136</ecNumber>
    </recommendedName>
    <alternativeName>
        <fullName evidence="6">ADP-dependent NAD(P)HX dehydratase</fullName>
    </alternativeName>
</protein>
<comment type="function">
    <text evidence="6">Catalyzes the dehydration of the S-form of NAD(P)HX at the expense of ADP, which is converted to AMP. Together with NAD(P)HX epimerase, which catalyzes the epimerization of the S- and R-forms, the enzyme allows the repair of both epimers of NAD(P)HX, a damaged form of NAD(P)H that is a result of enzymatic or heat-dependent hydration.</text>
</comment>
<comment type="cofactor">
    <cofactor evidence="6">
        <name>Mg(2+)</name>
        <dbReference type="ChEBI" id="CHEBI:18420"/>
    </cofactor>
</comment>
<organism evidence="8">
    <name type="scientific">uncultured Acidimicrobiales bacterium</name>
    <dbReference type="NCBI Taxonomy" id="310071"/>
    <lineage>
        <taxon>Bacteria</taxon>
        <taxon>Bacillati</taxon>
        <taxon>Actinomycetota</taxon>
        <taxon>Acidimicrobiia</taxon>
        <taxon>Acidimicrobiales</taxon>
        <taxon>environmental samples</taxon>
    </lineage>
</organism>
<dbReference type="Pfam" id="PF01256">
    <property type="entry name" value="Carb_kinase"/>
    <property type="match status" value="1"/>
</dbReference>